<dbReference type="EMBL" id="MN739626">
    <property type="protein sequence ID" value="QHT16668.1"/>
    <property type="molecule type" value="Genomic_DNA"/>
</dbReference>
<reference evidence="1" key="1">
    <citation type="journal article" date="2020" name="Nature">
        <title>Giant virus diversity and host interactions through global metagenomics.</title>
        <authorList>
            <person name="Schulz F."/>
            <person name="Roux S."/>
            <person name="Paez-Espino D."/>
            <person name="Jungbluth S."/>
            <person name="Walsh D.A."/>
            <person name="Denef V.J."/>
            <person name="McMahon K.D."/>
            <person name="Konstantinidis K.T."/>
            <person name="Eloe-Fadrosh E.A."/>
            <person name="Kyrpides N.C."/>
            <person name="Woyke T."/>
        </authorList>
    </citation>
    <scope>NUCLEOTIDE SEQUENCE</scope>
    <source>
        <strain evidence="1">GVMAG-M-3300023174-189</strain>
    </source>
</reference>
<sequence>MLSSTKYPIEVCCVVADHSTIDTDVEIVNEYTCNVGLKFKLREYNSWKYADDRDIITSLPAFHVYIGEGYIDTFYPGEKILDGIDECIRKYEKKRVETKRFLENWNNIFRMIWKRKVA</sequence>
<evidence type="ECO:0000313" key="1">
    <source>
        <dbReference type="EMBL" id="QHT16668.1"/>
    </source>
</evidence>
<dbReference type="AlphaFoldDB" id="A0A6C0DIA8"/>
<proteinExistence type="predicted"/>
<accession>A0A6C0DIA8</accession>
<name>A0A6C0DIA8_9ZZZZ</name>
<protein>
    <submittedName>
        <fullName evidence="1">Uncharacterized protein</fullName>
    </submittedName>
</protein>
<organism evidence="1">
    <name type="scientific">viral metagenome</name>
    <dbReference type="NCBI Taxonomy" id="1070528"/>
    <lineage>
        <taxon>unclassified sequences</taxon>
        <taxon>metagenomes</taxon>
        <taxon>organismal metagenomes</taxon>
    </lineage>
</organism>